<evidence type="ECO:0000256" key="1">
    <source>
        <dbReference type="ARBA" id="ARBA00004308"/>
    </source>
</evidence>
<dbReference type="Proteomes" id="UP000824469">
    <property type="component" value="Unassembled WGS sequence"/>
</dbReference>
<keyword evidence="2" id="KW-0328">Glycosyltransferase</keyword>
<protein>
    <recommendedName>
        <fullName evidence="10">Cellulose synthase</fullName>
    </recommendedName>
</protein>
<dbReference type="GO" id="GO:0030244">
    <property type="term" value="P:cellulose biosynthetic process"/>
    <property type="evidence" value="ECO:0007669"/>
    <property type="project" value="InterPro"/>
</dbReference>
<evidence type="ECO:0000256" key="5">
    <source>
        <dbReference type="ARBA" id="ARBA00022989"/>
    </source>
</evidence>
<keyword evidence="5" id="KW-1133">Transmembrane helix</keyword>
<evidence type="ECO:0008006" key="10">
    <source>
        <dbReference type="Google" id="ProtNLM"/>
    </source>
</evidence>
<evidence type="ECO:0000313" key="8">
    <source>
        <dbReference type="EMBL" id="KAH9292122.1"/>
    </source>
</evidence>
<evidence type="ECO:0000256" key="6">
    <source>
        <dbReference type="ARBA" id="ARBA00023136"/>
    </source>
</evidence>
<reference evidence="8 9" key="1">
    <citation type="journal article" date="2021" name="Nat. Plants">
        <title>The Taxus genome provides insights into paclitaxel biosynthesis.</title>
        <authorList>
            <person name="Xiong X."/>
            <person name="Gou J."/>
            <person name="Liao Q."/>
            <person name="Li Y."/>
            <person name="Zhou Q."/>
            <person name="Bi G."/>
            <person name="Li C."/>
            <person name="Du R."/>
            <person name="Wang X."/>
            <person name="Sun T."/>
            <person name="Guo L."/>
            <person name="Liang H."/>
            <person name="Lu P."/>
            <person name="Wu Y."/>
            <person name="Zhang Z."/>
            <person name="Ro D.K."/>
            <person name="Shang Y."/>
            <person name="Huang S."/>
            <person name="Yan J."/>
        </authorList>
    </citation>
    <scope>NUCLEOTIDE SEQUENCE [LARGE SCALE GENOMIC DNA]</scope>
    <source>
        <strain evidence="8">Ta-2019</strain>
    </source>
</reference>
<evidence type="ECO:0000256" key="2">
    <source>
        <dbReference type="ARBA" id="ARBA00022676"/>
    </source>
</evidence>
<dbReference type="Pfam" id="PF03552">
    <property type="entry name" value="Cellulose_synt"/>
    <property type="match status" value="1"/>
</dbReference>
<proteinExistence type="predicted"/>
<feature type="non-terminal residue" evidence="8">
    <location>
        <position position="1"/>
    </location>
</feature>
<comment type="subcellular location">
    <subcellularLocation>
        <location evidence="1">Endomembrane system</location>
    </subcellularLocation>
</comment>
<dbReference type="AlphaFoldDB" id="A0AA38F8B3"/>
<keyword evidence="6" id="KW-0472">Membrane</keyword>
<organism evidence="8 9">
    <name type="scientific">Taxus chinensis</name>
    <name type="common">Chinese yew</name>
    <name type="synonym">Taxus wallichiana var. chinensis</name>
    <dbReference type="NCBI Taxonomy" id="29808"/>
    <lineage>
        <taxon>Eukaryota</taxon>
        <taxon>Viridiplantae</taxon>
        <taxon>Streptophyta</taxon>
        <taxon>Embryophyta</taxon>
        <taxon>Tracheophyta</taxon>
        <taxon>Spermatophyta</taxon>
        <taxon>Pinopsida</taxon>
        <taxon>Pinidae</taxon>
        <taxon>Conifers II</taxon>
        <taxon>Cupressales</taxon>
        <taxon>Taxaceae</taxon>
        <taxon>Taxus</taxon>
    </lineage>
</organism>
<dbReference type="EMBL" id="JAHRHJ020003255">
    <property type="protein sequence ID" value="KAH9292122.1"/>
    <property type="molecule type" value="Genomic_DNA"/>
</dbReference>
<dbReference type="PANTHER" id="PTHR13301">
    <property type="entry name" value="X-BOX TRANSCRIPTION FACTOR-RELATED"/>
    <property type="match status" value="1"/>
</dbReference>
<comment type="caution">
    <text evidence="8">The sequence shown here is derived from an EMBL/GenBank/DDBJ whole genome shotgun (WGS) entry which is preliminary data.</text>
</comment>
<dbReference type="GO" id="GO:0016760">
    <property type="term" value="F:cellulose synthase (UDP-forming) activity"/>
    <property type="evidence" value="ECO:0007669"/>
    <property type="project" value="InterPro"/>
</dbReference>
<keyword evidence="4" id="KW-0812">Transmembrane</keyword>
<dbReference type="GO" id="GO:0071555">
    <property type="term" value="P:cell wall organization"/>
    <property type="evidence" value="ECO:0007669"/>
    <property type="project" value="UniProtKB-KW"/>
</dbReference>
<keyword evidence="9" id="KW-1185">Reference proteome</keyword>
<dbReference type="OMA" id="KANTAWG"/>
<dbReference type="InterPro" id="IPR005150">
    <property type="entry name" value="Cellulose_synth"/>
</dbReference>
<keyword evidence="7" id="KW-0961">Cell wall biogenesis/degradation</keyword>
<evidence type="ECO:0000256" key="7">
    <source>
        <dbReference type="ARBA" id="ARBA00023316"/>
    </source>
</evidence>
<gene>
    <name evidence="8" type="ORF">KI387_042708</name>
</gene>
<evidence type="ECO:0000313" key="9">
    <source>
        <dbReference type="Proteomes" id="UP000824469"/>
    </source>
</evidence>
<evidence type="ECO:0000256" key="4">
    <source>
        <dbReference type="ARBA" id="ARBA00022692"/>
    </source>
</evidence>
<feature type="non-terminal residue" evidence="8">
    <location>
        <position position="128"/>
    </location>
</feature>
<name>A0AA38F8B3_TAXCH</name>
<dbReference type="GO" id="GO:0012505">
    <property type="term" value="C:endomembrane system"/>
    <property type="evidence" value="ECO:0007669"/>
    <property type="project" value="UniProtKB-SubCell"/>
</dbReference>
<accession>A0AA38F8B3</accession>
<dbReference type="GO" id="GO:0016020">
    <property type="term" value="C:membrane"/>
    <property type="evidence" value="ECO:0007669"/>
    <property type="project" value="InterPro"/>
</dbReference>
<evidence type="ECO:0000256" key="3">
    <source>
        <dbReference type="ARBA" id="ARBA00022679"/>
    </source>
</evidence>
<keyword evidence="3" id="KW-0808">Transferase</keyword>
<sequence>LQDEVIRSAFGESSALVASAQSIMRDNGCHKPSSPSLAIEDNLMVANCSYKANTAWGKEVGWRYGSTVEDVMTGLKVHSLGWHSIYYPPEQPAFIGCAPRNVLDSLVQNKRWGTGLLEIPMSRLCPLL</sequence>